<reference evidence="6" key="1">
    <citation type="submission" date="2014-03" db="EMBL/GenBank/DDBJ databases">
        <title>Genomics of Bifidobacteria.</title>
        <authorList>
            <person name="Ventura M."/>
            <person name="Milani C."/>
            <person name="Lugli G.A."/>
        </authorList>
    </citation>
    <scope>NUCLEOTIDE SEQUENCE [LARGE SCALE GENOMIC DNA]</scope>
    <source>
        <strain evidence="6">DSM 23969</strain>
    </source>
</reference>
<evidence type="ECO:0000313" key="6">
    <source>
        <dbReference type="EMBL" id="KFI49340.1"/>
    </source>
</evidence>
<dbReference type="AlphaFoldDB" id="A0A086ZS40"/>
<dbReference type="InterPro" id="IPR000792">
    <property type="entry name" value="Tscrpt_reg_LuxR_C"/>
</dbReference>
<dbReference type="STRING" id="1437608.GCA_000771645_01065"/>
<dbReference type="InterPro" id="IPR036388">
    <property type="entry name" value="WH-like_DNA-bd_sf"/>
</dbReference>
<dbReference type="InterPro" id="IPR058245">
    <property type="entry name" value="NreC/VraR/RcsB-like_REC"/>
</dbReference>
<dbReference type="CDD" id="cd17535">
    <property type="entry name" value="REC_NarL-like"/>
    <property type="match status" value="1"/>
</dbReference>
<name>A0A086ZS40_9BIFI</name>
<dbReference type="SMART" id="SM00421">
    <property type="entry name" value="HTH_LUXR"/>
    <property type="match status" value="1"/>
</dbReference>
<dbReference type="GO" id="GO:0003677">
    <property type="term" value="F:DNA binding"/>
    <property type="evidence" value="ECO:0007669"/>
    <property type="project" value="UniProtKB-KW"/>
</dbReference>
<dbReference type="SUPFAM" id="SSF52172">
    <property type="entry name" value="CheY-like"/>
    <property type="match status" value="1"/>
</dbReference>
<dbReference type="InterPro" id="IPR001789">
    <property type="entry name" value="Sig_transdc_resp-reg_receiver"/>
</dbReference>
<evidence type="ECO:0000256" key="2">
    <source>
        <dbReference type="ARBA" id="ARBA00023125"/>
    </source>
</evidence>
<dbReference type="Proteomes" id="UP000029108">
    <property type="component" value="Unassembled WGS sequence"/>
</dbReference>
<dbReference type="Gene3D" id="3.40.50.2300">
    <property type="match status" value="1"/>
</dbReference>
<keyword evidence="2" id="KW-0238">DNA-binding</keyword>
<feature type="domain" description="Response regulatory" evidence="5">
    <location>
        <begin position="15"/>
        <end position="133"/>
    </location>
</feature>
<comment type="caution">
    <text evidence="6">The sequence shown here is derived from an EMBL/GenBank/DDBJ whole genome shotgun (WGS) entry which is preliminary data.</text>
</comment>
<dbReference type="InterPro" id="IPR039420">
    <property type="entry name" value="WalR-like"/>
</dbReference>
<gene>
    <name evidence="6" type="ORF">BBIA_2121</name>
</gene>
<protein>
    <submittedName>
        <fullName evidence="6">LuxR family transcriptional regulator</fullName>
    </submittedName>
</protein>
<evidence type="ECO:0000259" key="4">
    <source>
        <dbReference type="PROSITE" id="PS50043"/>
    </source>
</evidence>
<feature type="domain" description="HTH luxR-type" evidence="4">
    <location>
        <begin position="152"/>
        <end position="218"/>
    </location>
</feature>
<dbReference type="EMBL" id="JGYN01000025">
    <property type="protein sequence ID" value="KFI49340.1"/>
    <property type="molecule type" value="Genomic_DNA"/>
</dbReference>
<dbReference type="Gene3D" id="1.10.10.10">
    <property type="entry name" value="Winged helix-like DNA-binding domain superfamily/Winged helix DNA-binding domain"/>
    <property type="match status" value="1"/>
</dbReference>
<proteinExistence type="predicted"/>
<keyword evidence="7" id="KW-1185">Reference proteome</keyword>
<feature type="modified residue" description="4-aspartylphosphate" evidence="3">
    <location>
        <position position="68"/>
    </location>
</feature>
<evidence type="ECO:0000256" key="3">
    <source>
        <dbReference type="PROSITE-ProRule" id="PRU00169"/>
    </source>
</evidence>
<dbReference type="InterPro" id="IPR011006">
    <property type="entry name" value="CheY-like_superfamily"/>
</dbReference>
<accession>A0A086ZS40</accession>
<evidence type="ECO:0000256" key="1">
    <source>
        <dbReference type="ARBA" id="ARBA00022553"/>
    </source>
</evidence>
<dbReference type="eggNOG" id="COG2197">
    <property type="taxonomic scope" value="Bacteria"/>
</dbReference>
<keyword evidence="1 3" id="KW-0597">Phosphoprotein</keyword>
<organism evidence="6 7">
    <name type="scientific">Bifidobacterium biavatii DSM 23969</name>
    <dbReference type="NCBI Taxonomy" id="1437608"/>
    <lineage>
        <taxon>Bacteria</taxon>
        <taxon>Bacillati</taxon>
        <taxon>Actinomycetota</taxon>
        <taxon>Actinomycetes</taxon>
        <taxon>Bifidobacteriales</taxon>
        <taxon>Bifidobacteriaceae</taxon>
        <taxon>Bifidobacterium</taxon>
    </lineage>
</organism>
<dbReference type="Pfam" id="PF00196">
    <property type="entry name" value="GerE"/>
    <property type="match status" value="1"/>
</dbReference>
<dbReference type="GO" id="GO:0006355">
    <property type="term" value="P:regulation of DNA-templated transcription"/>
    <property type="evidence" value="ECO:0007669"/>
    <property type="project" value="InterPro"/>
</dbReference>
<dbReference type="PROSITE" id="PS50110">
    <property type="entry name" value="RESPONSE_REGULATORY"/>
    <property type="match status" value="1"/>
</dbReference>
<evidence type="ECO:0000259" key="5">
    <source>
        <dbReference type="PROSITE" id="PS50110"/>
    </source>
</evidence>
<dbReference type="Pfam" id="PF00072">
    <property type="entry name" value="Response_reg"/>
    <property type="match status" value="1"/>
</dbReference>
<dbReference type="SMART" id="SM00448">
    <property type="entry name" value="REC"/>
    <property type="match status" value="1"/>
</dbReference>
<dbReference type="GO" id="GO:0000160">
    <property type="term" value="P:phosphorelay signal transduction system"/>
    <property type="evidence" value="ECO:0007669"/>
    <property type="project" value="InterPro"/>
</dbReference>
<dbReference type="PROSITE" id="PS50043">
    <property type="entry name" value="HTH_LUXR_2"/>
    <property type="match status" value="1"/>
</dbReference>
<dbReference type="SUPFAM" id="SSF46894">
    <property type="entry name" value="C-terminal effector domain of the bipartite response regulators"/>
    <property type="match status" value="1"/>
</dbReference>
<dbReference type="CDD" id="cd06170">
    <property type="entry name" value="LuxR_C_like"/>
    <property type="match status" value="1"/>
</dbReference>
<dbReference type="InterPro" id="IPR016032">
    <property type="entry name" value="Sig_transdc_resp-reg_C-effctor"/>
</dbReference>
<dbReference type="PANTHER" id="PTHR43214">
    <property type="entry name" value="TWO-COMPONENT RESPONSE REGULATOR"/>
    <property type="match status" value="1"/>
</dbReference>
<evidence type="ECO:0000313" key="7">
    <source>
        <dbReference type="Proteomes" id="UP000029108"/>
    </source>
</evidence>
<sequence>MTSPSIGTQNAAPYLVGIVDNDSMALRALTSLVESLPSCDVAWAVSSGTQALQHCRRSEESPDLLLADMSLEGMQGPSLCERLRLHNGVTALLGVTSFSLVQYRSPLIAAGAQGLVSKTDEPGMIDAIRMLLAGNAMPGFETAPMAHLRLNANPPNHTLTGREEEILRICADEGLSDVEIAERLNLSPATVRKHLQHVLQKTGSRTTRQAIAEWWRRHA</sequence>